<keyword evidence="2 4" id="KW-0813">Transport</keyword>
<reference evidence="8 9" key="1">
    <citation type="submission" date="2019-10" db="EMBL/GenBank/DDBJ databases">
        <title>Gracilibacillus salitolerans sp. nov., a moderate halophile isolated from a saline soil in northwest China.</title>
        <authorList>
            <person name="Gan L."/>
        </authorList>
    </citation>
    <scope>NUCLEOTIDE SEQUENCE [LARGE SCALE GENOMIC DNA]</scope>
    <source>
        <strain evidence="8 9">TP2-8</strain>
    </source>
</reference>
<organism evidence="8 9">
    <name type="scientific">Gracilibacillus thailandensis</name>
    <dbReference type="NCBI Taxonomy" id="563735"/>
    <lineage>
        <taxon>Bacteria</taxon>
        <taxon>Bacillati</taxon>
        <taxon>Bacillota</taxon>
        <taxon>Bacilli</taxon>
        <taxon>Bacillales</taxon>
        <taxon>Bacillaceae</taxon>
        <taxon>Gracilibacillus</taxon>
    </lineage>
</organism>
<gene>
    <name evidence="8" type="ORF">GH885_16085</name>
</gene>
<evidence type="ECO:0000256" key="3">
    <source>
        <dbReference type="ARBA" id="ARBA00022729"/>
    </source>
</evidence>
<protein>
    <submittedName>
        <fullName evidence="8">Mn2+/Zn2+ ABC transporter substrate-binding protein</fullName>
    </submittedName>
</protein>
<feature type="chain" id="PRO_5039255093" evidence="7">
    <location>
        <begin position="22"/>
        <end position="537"/>
    </location>
</feature>
<evidence type="ECO:0000256" key="2">
    <source>
        <dbReference type="ARBA" id="ARBA00022448"/>
    </source>
</evidence>
<dbReference type="Pfam" id="PF01297">
    <property type="entry name" value="ZnuA"/>
    <property type="match status" value="2"/>
</dbReference>
<dbReference type="PRINTS" id="PR00690">
    <property type="entry name" value="ADHESNFAMILY"/>
</dbReference>
<dbReference type="PANTHER" id="PTHR42953">
    <property type="entry name" value="HIGH-AFFINITY ZINC UPTAKE SYSTEM PROTEIN ZNUA-RELATED"/>
    <property type="match status" value="1"/>
</dbReference>
<feature type="signal peptide" evidence="7">
    <location>
        <begin position="1"/>
        <end position="21"/>
    </location>
</feature>
<dbReference type="InterPro" id="IPR050492">
    <property type="entry name" value="Bact_metal-bind_prot9"/>
</dbReference>
<dbReference type="PROSITE" id="PS51257">
    <property type="entry name" value="PROKAR_LIPOPROTEIN"/>
    <property type="match status" value="1"/>
</dbReference>
<dbReference type="InterPro" id="IPR006128">
    <property type="entry name" value="Lipoprotein_PsaA-like"/>
</dbReference>
<comment type="caution">
    <text evidence="8">The sequence shown here is derived from an EMBL/GenBank/DDBJ whole genome shotgun (WGS) entry which is preliminary data.</text>
</comment>
<keyword evidence="3 7" id="KW-0732">Signal</keyword>
<dbReference type="AlphaFoldDB" id="A0A6N7R3Q8"/>
<dbReference type="GO" id="GO:0046872">
    <property type="term" value="F:metal ion binding"/>
    <property type="evidence" value="ECO:0007669"/>
    <property type="project" value="InterPro"/>
</dbReference>
<accession>A0A6N7R3Q8</accession>
<keyword evidence="9" id="KW-1185">Reference proteome</keyword>
<evidence type="ECO:0000256" key="5">
    <source>
        <dbReference type="SAM" id="Coils"/>
    </source>
</evidence>
<dbReference type="PANTHER" id="PTHR42953:SF3">
    <property type="entry name" value="HIGH-AFFINITY ZINC UPTAKE SYSTEM PROTEIN ZNUA"/>
    <property type="match status" value="1"/>
</dbReference>
<feature type="coiled-coil region" evidence="5">
    <location>
        <begin position="396"/>
        <end position="427"/>
    </location>
</feature>
<dbReference type="PRINTS" id="PR00691">
    <property type="entry name" value="ADHESINB"/>
</dbReference>
<evidence type="ECO:0000313" key="9">
    <source>
        <dbReference type="Proteomes" id="UP000435187"/>
    </source>
</evidence>
<dbReference type="InterPro" id="IPR006129">
    <property type="entry name" value="AdhesinB"/>
</dbReference>
<dbReference type="SUPFAM" id="SSF53807">
    <property type="entry name" value="Helical backbone' metal receptor"/>
    <property type="match status" value="2"/>
</dbReference>
<proteinExistence type="inferred from homology"/>
<keyword evidence="5" id="KW-0175">Coiled coil</keyword>
<evidence type="ECO:0000313" key="8">
    <source>
        <dbReference type="EMBL" id="MRI67839.1"/>
    </source>
</evidence>
<evidence type="ECO:0000256" key="6">
    <source>
        <dbReference type="SAM" id="MobiDB-lite"/>
    </source>
</evidence>
<dbReference type="GO" id="GO:0030001">
    <property type="term" value="P:metal ion transport"/>
    <property type="evidence" value="ECO:0007669"/>
    <property type="project" value="InterPro"/>
</dbReference>
<name>A0A6N7R3Q8_9BACI</name>
<evidence type="ECO:0000256" key="7">
    <source>
        <dbReference type="SAM" id="SignalP"/>
    </source>
</evidence>
<dbReference type="Gene3D" id="3.40.50.1980">
    <property type="entry name" value="Nitrogenase molybdenum iron protein domain"/>
    <property type="match status" value="3"/>
</dbReference>
<evidence type="ECO:0000256" key="1">
    <source>
        <dbReference type="ARBA" id="ARBA00011028"/>
    </source>
</evidence>
<comment type="similarity">
    <text evidence="1 4">Belongs to the bacterial solute-binding protein 9 family.</text>
</comment>
<dbReference type="Proteomes" id="UP000435187">
    <property type="component" value="Unassembled WGS sequence"/>
</dbReference>
<dbReference type="GO" id="GO:0007155">
    <property type="term" value="P:cell adhesion"/>
    <property type="evidence" value="ECO:0007669"/>
    <property type="project" value="InterPro"/>
</dbReference>
<dbReference type="RefSeq" id="WP_153836377.1">
    <property type="nucleotide sequence ID" value="NZ_JBHUMW010000023.1"/>
</dbReference>
<dbReference type="InterPro" id="IPR006127">
    <property type="entry name" value="ZnuA-like"/>
</dbReference>
<sequence>MKRNWLVTVLFSFIMCATLLGCNQNEGESTANEKLSVVTSFYPMYEFTQQVAGDRADVSLMVSAGEDAHHYEPSAQDVAGVNEADVLVYSSEEMEHWVESLLNTVENDDLVIARTADGVDLVNTEGSDHDHDHEDEENQEAIGNINIQGVADHYHTGDKIELTAELDEDAEYDHWHWYTRESADEEWATVSDQVGPVFEYEASGESFELRAVLFDDEHNEYAESEPVEIVIDDHEGHDHSHGEEIGHDHEHGHEEEHTHDEKSSQDSEHRNDTMEIAGLADHYHTGDVVTLVAQLDGDIEYDHWHWFTRESEDEEWEVVSDQQTDHFEYETTGESFEVKAVLYDNDHNTYAESEPVSIIIDDHESHDPHIWLDPVLAQEQVNVIRDALIEADPDGKEIYEENAEAFNEKLQALDEEYQAKLWDAENRAFVVQHQAFGYLANRYNLEQIAIGGLSTEVEPSPSRIAEIANLVEEHDVPVIYYQQGANSAIAETVATETGTETAAMYDLEVLSEELQAEDLGYVDAMRQNLEALQLSVQ</sequence>
<feature type="region of interest" description="Disordered" evidence="6">
    <location>
        <begin position="236"/>
        <end position="270"/>
    </location>
</feature>
<evidence type="ECO:0000256" key="4">
    <source>
        <dbReference type="RuleBase" id="RU003512"/>
    </source>
</evidence>
<dbReference type="EMBL" id="WJEE01000042">
    <property type="protein sequence ID" value="MRI67839.1"/>
    <property type="molecule type" value="Genomic_DNA"/>
</dbReference>